<dbReference type="Pfam" id="PF09957">
    <property type="entry name" value="VapB_antitoxin"/>
    <property type="match status" value="1"/>
</dbReference>
<accession>A0A239M5C6</accession>
<keyword evidence="2" id="KW-1185">Reference proteome</keyword>
<dbReference type="RefSeq" id="WP_089410082.1">
    <property type="nucleotide sequence ID" value="NZ_FZOU01000009.1"/>
</dbReference>
<proteinExistence type="predicted"/>
<dbReference type="AlphaFoldDB" id="A0A239M5C6"/>
<evidence type="ECO:0000313" key="2">
    <source>
        <dbReference type="Proteomes" id="UP000198356"/>
    </source>
</evidence>
<dbReference type="Proteomes" id="UP000198356">
    <property type="component" value="Unassembled WGS sequence"/>
</dbReference>
<reference evidence="1 2" key="1">
    <citation type="submission" date="2017-06" db="EMBL/GenBank/DDBJ databases">
        <authorList>
            <person name="Kim H.J."/>
            <person name="Triplett B.A."/>
        </authorList>
    </citation>
    <scope>NUCLEOTIDE SEQUENCE [LARGE SCALE GENOMIC DNA]</scope>
    <source>
        <strain evidence="1 2">DSM 18704</strain>
    </source>
</reference>
<gene>
    <name evidence="1" type="ORF">SAMN05421770_10987</name>
</gene>
<sequence>MRTNIEIDDDLLREAMESCGAPTKRAAVEAGLRLLVKTRAQGGIRKLRGKIEWVGDLESSRLNREFDQ</sequence>
<name>A0A239M5C6_9BACT</name>
<dbReference type="EMBL" id="FZOU01000009">
    <property type="protein sequence ID" value="SNT37204.1"/>
    <property type="molecule type" value="Genomic_DNA"/>
</dbReference>
<dbReference type="InterPro" id="IPR019239">
    <property type="entry name" value="VapB_antitoxin"/>
</dbReference>
<organism evidence="1 2">
    <name type="scientific">Granulicella rosea</name>
    <dbReference type="NCBI Taxonomy" id="474952"/>
    <lineage>
        <taxon>Bacteria</taxon>
        <taxon>Pseudomonadati</taxon>
        <taxon>Acidobacteriota</taxon>
        <taxon>Terriglobia</taxon>
        <taxon>Terriglobales</taxon>
        <taxon>Acidobacteriaceae</taxon>
        <taxon>Granulicella</taxon>
    </lineage>
</organism>
<dbReference type="OrthoDB" id="9805830at2"/>
<evidence type="ECO:0000313" key="1">
    <source>
        <dbReference type="EMBL" id="SNT37204.1"/>
    </source>
</evidence>
<protein>
    <submittedName>
        <fullName evidence="1">Transcription regulator of the Arc/MetJ class</fullName>
    </submittedName>
</protein>